<evidence type="ECO:0000256" key="3">
    <source>
        <dbReference type="ARBA" id="ARBA00022793"/>
    </source>
</evidence>
<keyword evidence="11" id="KW-0812">Transmembrane</keyword>
<accession>A0A3B1E8W7</accession>
<keyword evidence="4" id="KW-0443">Lipid metabolism</keyword>
<dbReference type="Pfam" id="PF02666">
    <property type="entry name" value="PS_Dcarbxylase"/>
    <property type="match status" value="1"/>
</dbReference>
<dbReference type="InterPro" id="IPR033175">
    <property type="entry name" value="PSD-A"/>
</dbReference>
<name>A0A3B1E8W7_9ZZZZ</name>
<keyword evidence="6" id="KW-0865">Zymogen</keyword>
<keyword evidence="5 11" id="KW-0472">Membrane</keyword>
<evidence type="ECO:0000256" key="1">
    <source>
        <dbReference type="ARBA" id="ARBA00022475"/>
    </source>
</evidence>
<reference evidence="12" key="1">
    <citation type="submission" date="2018-06" db="EMBL/GenBank/DDBJ databases">
        <authorList>
            <person name="Zhirakovskaya E."/>
        </authorList>
    </citation>
    <scope>NUCLEOTIDE SEQUENCE</scope>
</reference>
<dbReference type="EMBL" id="UOGL01000634">
    <property type="protein sequence ID" value="VAX42227.1"/>
    <property type="molecule type" value="Genomic_DNA"/>
</dbReference>
<keyword evidence="7" id="KW-0594">Phospholipid biosynthesis</keyword>
<dbReference type="InterPro" id="IPR003817">
    <property type="entry name" value="PS_Dcarbxylase"/>
</dbReference>
<feature type="transmembrane region" description="Helical" evidence="11">
    <location>
        <begin position="109"/>
        <end position="130"/>
    </location>
</feature>
<evidence type="ECO:0000256" key="4">
    <source>
        <dbReference type="ARBA" id="ARBA00023098"/>
    </source>
</evidence>
<dbReference type="AlphaFoldDB" id="A0A3B1E8W7"/>
<keyword evidence="9" id="KW-1208">Phospholipid metabolism</keyword>
<keyword evidence="8 12" id="KW-0456">Lyase</keyword>
<evidence type="ECO:0000256" key="2">
    <source>
        <dbReference type="ARBA" id="ARBA00022516"/>
    </source>
</evidence>
<dbReference type="PANTHER" id="PTHR35809">
    <property type="entry name" value="ARCHAETIDYLSERINE DECARBOXYLASE PROENZYME-RELATED"/>
    <property type="match status" value="1"/>
</dbReference>
<evidence type="ECO:0000256" key="10">
    <source>
        <dbReference type="ARBA" id="ARBA00023317"/>
    </source>
</evidence>
<keyword evidence="10" id="KW-0670">Pyruvate</keyword>
<gene>
    <name evidence="12" type="ORF">MNBD_PLANCTO02-2113</name>
</gene>
<evidence type="ECO:0000256" key="8">
    <source>
        <dbReference type="ARBA" id="ARBA00023239"/>
    </source>
</evidence>
<proteinExistence type="predicted"/>
<evidence type="ECO:0000256" key="7">
    <source>
        <dbReference type="ARBA" id="ARBA00023209"/>
    </source>
</evidence>
<evidence type="ECO:0000313" key="12">
    <source>
        <dbReference type="EMBL" id="VAX42227.1"/>
    </source>
</evidence>
<dbReference type="NCBIfam" id="NF003678">
    <property type="entry name" value="PRK05305.1-2"/>
    <property type="match status" value="1"/>
</dbReference>
<feature type="transmembrane region" description="Helical" evidence="11">
    <location>
        <begin position="136"/>
        <end position="160"/>
    </location>
</feature>
<dbReference type="EC" id="4.1.1.65" evidence="12"/>
<evidence type="ECO:0000256" key="11">
    <source>
        <dbReference type="SAM" id="Phobius"/>
    </source>
</evidence>
<dbReference type="GO" id="GO:0008654">
    <property type="term" value="P:phospholipid biosynthetic process"/>
    <property type="evidence" value="ECO:0007669"/>
    <property type="project" value="UniProtKB-KW"/>
</dbReference>
<keyword evidence="11" id="KW-1133">Transmembrane helix</keyword>
<keyword evidence="1" id="KW-1003">Cell membrane</keyword>
<evidence type="ECO:0000256" key="6">
    <source>
        <dbReference type="ARBA" id="ARBA00023145"/>
    </source>
</evidence>
<sequence>MTEQPEQPHQFLPLEPMPARLSTIQPGGGFIITLEKAWGVMRRCYLKIFRKGYIQKMAALRQGDHNPCPHDCFDPRDLKFYQNQKGWHWKLQDDPFAWRDKIPFARPGLAELICFSFFFGGGTILLGWAACTQLTGAASIICWVVFAIFLFCLLEVIWFFRNPHRAISQEPGLVVAPADGKVVLIEEIEHNEHIGGPAIQIGIFLSIFNVHINRSPIAAKVIGLSYKEGKHLNALRPESARENEQLTVRIEGTTAPHRKMIVRQITGAIARRIVCTIKPGDDLARGEIFGMIKLGSRTELVIPKEEGMEIVTKLGENIKAGSSVLVQYAK</sequence>
<evidence type="ECO:0000256" key="5">
    <source>
        <dbReference type="ARBA" id="ARBA00023136"/>
    </source>
</evidence>
<organism evidence="12">
    <name type="scientific">hydrothermal vent metagenome</name>
    <dbReference type="NCBI Taxonomy" id="652676"/>
    <lineage>
        <taxon>unclassified sequences</taxon>
        <taxon>metagenomes</taxon>
        <taxon>ecological metagenomes</taxon>
    </lineage>
</organism>
<keyword evidence="2" id="KW-0444">Lipid biosynthesis</keyword>
<protein>
    <submittedName>
        <fullName evidence="12">Phosphatidylserine decarboxylase</fullName>
        <ecNumber evidence="12">4.1.1.65</ecNumber>
    </submittedName>
</protein>
<keyword evidence="3" id="KW-0210">Decarboxylase</keyword>
<dbReference type="PANTHER" id="PTHR35809:SF1">
    <property type="entry name" value="ARCHAETIDYLSERINE DECARBOXYLASE PROENZYME-RELATED"/>
    <property type="match status" value="1"/>
</dbReference>
<evidence type="ECO:0000256" key="9">
    <source>
        <dbReference type="ARBA" id="ARBA00023264"/>
    </source>
</evidence>
<dbReference type="GO" id="GO:0004609">
    <property type="term" value="F:phosphatidylserine decarboxylase activity"/>
    <property type="evidence" value="ECO:0007669"/>
    <property type="project" value="UniProtKB-EC"/>
</dbReference>